<sequence>MSFAVNLVRYSTNLLITKQKHVYNWFRLPVTFHNVVVMAFCCAHLTITGAFDLSDLCTYPHAPSSWGEHLLSHVGYAGNCTDASGNWTWICFFEQDGSG</sequence>
<reference evidence="1 2" key="1">
    <citation type="submission" date="2014-04" db="EMBL/GenBank/DDBJ databases">
        <title>Evolutionary Origins and Diversification of the Mycorrhizal Mutualists.</title>
        <authorList>
            <consortium name="DOE Joint Genome Institute"/>
            <consortium name="Mycorrhizal Genomics Consortium"/>
            <person name="Kohler A."/>
            <person name="Kuo A."/>
            <person name="Nagy L.G."/>
            <person name="Floudas D."/>
            <person name="Copeland A."/>
            <person name="Barry K.W."/>
            <person name="Cichocki N."/>
            <person name="Veneault-Fourrey C."/>
            <person name="LaButti K."/>
            <person name="Lindquist E.A."/>
            <person name="Lipzen A."/>
            <person name="Lundell T."/>
            <person name="Morin E."/>
            <person name="Murat C."/>
            <person name="Riley R."/>
            <person name="Ohm R."/>
            <person name="Sun H."/>
            <person name="Tunlid A."/>
            <person name="Henrissat B."/>
            <person name="Grigoriev I.V."/>
            <person name="Hibbett D.S."/>
            <person name="Martin F."/>
        </authorList>
    </citation>
    <scope>NUCLEOTIDE SEQUENCE [LARGE SCALE GENOMIC DNA]</scope>
    <source>
        <strain evidence="1 2">Koide BX008</strain>
    </source>
</reference>
<keyword evidence="2" id="KW-1185">Reference proteome</keyword>
<dbReference type="InParanoid" id="A0A0C2TI35"/>
<evidence type="ECO:0000313" key="2">
    <source>
        <dbReference type="Proteomes" id="UP000054549"/>
    </source>
</evidence>
<protein>
    <submittedName>
        <fullName evidence="1">Uncharacterized protein</fullName>
    </submittedName>
</protein>
<evidence type="ECO:0000313" key="1">
    <source>
        <dbReference type="EMBL" id="KIL66614.1"/>
    </source>
</evidence>
<gene>
    <name evidence="1" type="ORF">M378DRAFT_370342</name>
</gene>
<proteinExistence type="predicted"/>
<dbReference type="HOGENOM" id="CLU_2319789_0_0_1"/>
<accession>A0A0C2TI35</accession>
<dbReference type="AlphaFoldDB" id="A0A0C2TI35"/>
<name>A0A0C2TI35_AMAMK</name>
<dbReference type="EMBL" id="KN818235">
    <property type="protein sequence ID" value="KIL66614.1"/>
    <property type="molecule type" value="Genomic_DNA"/>
</dbReference>
<organism evidence="1 2">
    <name type="scientific">Amanita muscaria (strain Koide BX008)</name>
    <dbReference type="NCBI Taxonomy" id="946122"/>
    <lineage>
        <taxon>Eukaryota</taxon>
        <taxon>Fungi</taxon>
        <taxon>Dikarya</taxon>
        <taxon>Basidiomycota</taxon>
        <taxon>Agaricomycotina</taxon>
        <taxon>Agaricomycetes</taxon>
        <taxon>Agaricomycetidae</taxon>
        <taxon>Agaricales</taxon>
        <taxon>Pluteineae</taxon>
        <taxon>Amanitaceae</taxon>
        <taxon>Amanita</taxon>
    </lineage>
</organism>
<dbReference type="Proteomes" id="UP000054549">
    <property type="component" value="Unassembled WGS sequence"/>
</dbReference>